<feature type="compositionally biased region" description="Polar residues" evidence="2">
    <location>
        <begin position="374"/>
        <end position="384"/>
    </location>
</feature>
<organism evidence="3">
    <name type="scientific">Schistocephalus solidus</name>
    <name type="common">Tapeworm</name>
    <dbReference type="NCBI Taxonomy" id="70667"/>
    <lineage>
        <taxon>Eukaryota</taxon>
        <taxon>Metazoa</taxon>
        <taxon>Spiralia</taxon>
        <taxon>Lophotrochozoa</taxon>
        <taxon>Platyhelminthes</taxon>
        <taxon>Cestoda</taxon>
        <taxon>Eucestoda</taxon>
        <taxon>Diphyllobothriidea</taxon>
        <taxon>Diphyllobothriidae</taxon>
        <taxon>Schistocephalus</taxon>
    </lineage>
</organism>
<evidence type="ECO:0000256" key="2">
    <source>
        <dbReference type="SAM" id="MobiDB-lite"/>
    </source>
</evidence>
<feature type="region of interest" description="Disordered" evidence="2">
    <location>
        <begin position="202"/>
        <end position="257"/>
    </location>
</feature>
<feature type="region of interest" description="Disordered" evidence="2">
    <location>
        <begin position="431"/>
        <end position="488"/>
    </location>
</feature>
<feature type="compositionally biased region" description="Polar residues" evidence="2">
    <location>
        <begin position="229"/>
        <end position="238"/>
    </location>
</feature>
<evidence type="ECO:0000313" key="3">
    <source>
        <dbReference type="EMBL" id="JAP53337.1"/>
    </source>
</evidence>
<reference evidence="3" key="1">
    <citation type="submission" date="2016-01" db="EMBL/GenBank/DDBJ databases">
        <title>Reference transcriptome for the parasite Schistocephalus solidus: insights into the molecular evolution of parasitism.</title>
        <authorList>
            <person name="Hebert F.O."/>
            <person name="Grambauer S."/>
            <person name="Barber I."/>
            <person name="Landry C.R."/>
            <person name="Aubin-Horth N."/>
        </authorList>
    </citation>
    <scope>NUCLEOTIDE SEQUENCE</scope>
</reference>
<feature type="compositionally biased region" description="Basic and acidic residues" evidence="2">
    <location>
        <begin position="239"/>
        <end position="256"/>
    </location>
</feature>
<gene>
    <name evidence="3" type="ORF">TR145922</name>
</gene>
<feature type="coiled-coil region" evidence="1">
    <location>
        <begin position="389"/>
        <end position="419"/>
    </location>
</feature>
<evidence type="ECO:0000256" key="1">
    <source>
        <dbReference type="SAM" id="Coils"/>
    </source>
</evidence>
<feature type="compositionally biased region" description="Polar residues" evidence="2">
    <location>
        <begin position="431"/>
        <end position="447"/>
    </location>
</feature>
<feature type="compositionally biased region" description="Polar residues" evidence="2">
    <location>
        <begin position="582"/>
        <end position="628"/>
    </location>
</feature>
<dbReference type="AlphaFoldDB" id="A0A0X3PTI1"/>
<feature type="region of interest" description="Disordered" evidence="2">
    <location>
        <begin position="504"/>
        <end position="549"/>
    </location>
</feature>
<keyword evidence="1" id="KW-0175">Coiled coil</keyword>
<protein>
    <submittedName>
        <fullName evidence="3">Uncharacterized protein</fullName>
    </submittedName>
</protein>
<feature type="region of interest" description="Disordered" evidence="2">
    <location>
        <begin position="366"/>
        <end position="388"/>
    </location>
</feature>
<accession>A0A0X3PTI1</accession>
<feature type="region of interest" description="Disordered" evidence="2">
    <location>
        <begin position="575"/>
        <end position="666"/>
    </location>
</feature>
<name>A0A0X3PTI1_SCHSO</name>
<proteinExistence type="predicted"/>
<dbReference type="EMBL" id="GEEE01009888">
    <property type="protein sequence ID" value="JAP53337.1"/>
    <property type="molecule type" value="Transcribed_RNA"/>
</dbReference>
<sequence>KDRLTVLTSLVVWNLKMTTGAPVPRLLHPLIDQREGGVDGTTLAPLQQLISLPQEKESHQCRSSFKYLRPPNLMSLSNSTALQLPRLLLPHQIHCLSSAAGCRISAKAKEPPQIPLLQSQSASLPIAHRLELLRYDFTTGLDNRPVFFRTPMILRLPPSAFASFVPQEQSFSSKSSRNLKQSAPIMMREVSVQFEKLSGPEQQTALMEEGSHAKPQQPFAASIGPSVDKSIQCSSSEEQMAKEEQKTSLSDIKDHPQGIPVLQPQSLAPVAESAVSLNGADEAPLDLMLQNLLQETMSTTPVRTCVAPEPLGPSPVQLLTPQSSVFAPLTGPPPVSSPLFQFPPMCPKESIPPVAATATVGVSTSPEIQLGGLPTSNEPSQQPEQPEDYQMLESRLAAIDRVAEKIEQEYERNKELLQTFLCLHSPTINKTNPVESESSGGDANAQKSAEGHSVTPEEASHYDGPSSSPLPMEGALGEETKEDEGTAVPAGSLRLLKSVLEARNQSRLSSAPTSARFSSRLSATAPSKGRQSARRTTYTRDLTHQGPLRRELQYRLAERRRKEAKDYATKILAELENRSENRTPSFNPRSASTLGSRQLKTTNNTKHSSRQQGLNHAPSSSRSLSAPNKSELDARTLSRTMAKQSKLTAHSPRWPESARSPRRIRLEQEVDEPQSLISDWSGDEMIKRILRGSSPSGKTSPTRVLGTTDSLLKGFRDSATPNSSVFIDWDKIDELIESG</sequence>
<feature type="compositionally biased region" description="Polar residues" evidence="2">
    <location>
        <begin position="504"/>
        <end position="525"/>
    </location>
</feature>
<feature type="non-terminal residue" evidence="3">
    <location>
        <position position="1"/>
    </location>
</feature>
<feature type="compositionally biased region" description="Polar residues" evidence="2">
    <location>
        <begin position="637"/>
        <end position="648"/>
    </location>
</feature>